<dbReference type="InterPro" id="IPR058922">
    <property type="entry name" value="WHD_DRP"/>
</dbReference>
<feature type="domain" description="Disease resistance protein winged helix" evidence="9">
    <location>
        <begin position="453"/>
        <end position="520"/>
    </location>
</feature>
<dbReference type="GO" id="GO:0002758">
    <property type="term" value="P:innate immune response-activating signaling pathway"/>
    <property type="evidence" value="ECO:0007669"/>
    <property type="project" value="UniProtKB-ARBA"/>
</dbReference>
<dbReference type="AlphaFoldDB" id="A0A8K0IBJ3"/>
<dbReference type="OrthoDB" id="741849at2759"/>
<evidence type="ECO:0000259" key="7">
    <source>
        <dbReference type="Pfam" id="PF00931"/>
    </source>
</evidence>
<evidence type="ECO:0000256" key="4">
    <source>
        <dbReference type="ARBA" id="ARBA00022741"/>
    </source>
</evidence>
<dbReference type="PANTHER" id="PTHR36766:SF40">
    <property type="entry name" value="DISEASE RESISTANCE PROTEIN RGA3"/>
    <property type="match status" value="1"/>
</dbReference>
<keyword evidence="2" id="KW-0433">Leucine-rich repeat</keyword>
<feature type="domain" description="NB-ARC" evidence="7">
    <location>
        <begin position="212"/>
        <end position="364"/>
    </location>
</feature>
<evidence type="ECO:0000313" key="11">
    <source>
        <dbReference type="EMBL" id="KAG1347329.1"/>
    </source>
</evidence>
<dbReference type="InterPro" id="IPR042197">
    <property type="entry name" value="Apaf_helical"/>
</dbReference>
<dbReference type="GO" id="GO:0005524">
    <property type="term" value="F:ATP binding"/>
    <property type="evidence" value="ECO:0007669"/>
    <property type="project" value="UniProtKB-KW"/>
</dbReference>
<dbReference type="Proteomes" id="UP000797356">
    <property type="component" value="Chromosome 6"/>
</dbReference>
<dbReference type="Pfam" id="PF25019">
    <property type="entry name" value="LRR_R13L1-DRL21"/>
    <property type="match status" value="1"/>
</dbReference>
<accession>A0A8K0IBJ3</accession>
<comment type="similarity">
    <text evidence="1">Belongs to the disease resistance NB-LRR family.</text>
</comment>
<evidence type="ECO:0000259" key="10">
    <source>
        <dbReference type="Pfam" id="PF25019"/>
    </source>
</evidence>
<evidence type="ECO:0000259" key="8">
    <source>
        <dbReference type="Pfam" id="PF18052"/>
    </source>
</evidence>
<reference evidence="11" key="2">
    <citation type="submission" date="2019-07" db="EMBL/GenBank/DDBJ databases">
        <authorList>
            <person name="Yang Y."/>
            <person name="Bocs S."/>
            <person name="Baudouin L."/>
        </authorList>
    </citation>
    <scope>NUCLEOTIDE SEQUENCE</scope>
    <source>
        <tissue evidence="11">Spear leaf of Hainan Tall coconut</tissue>
    </source>
</reference>
<dbReference type="FunFam" id="1.10.10.10:FF:000322">
    <property type="entry name" value="Probable disease resistance protein At1g63360"/>
    <property type="match status" value="1"/>
</dbReference>
<dbReference type="InterPro" id="IPR032675">
    <property type="entry name" value="LRR_dom_sf"/>
</dbReference>
<proteinExistence type="inferred from homology"/>
<evidence type="ECO:0000256" key="6">
    <source>
        <dbReference type="ARBA" id="ARBA00022840"/>
    </source>
</evidence>
<dbReference type="InterPro" id="IPR036388">
    <property type="entry name" value="WH-like_DNA-bd_sf"/>
</dbReference>
<dbReference type="Gene3D" id="3.40.50.300">
    <property type="entry name" value="P-loop containing nucleotide triphosphate hydrolases"/>
    <property type="match status" value="1"/>
</dbReference>
<dbReference type="SUPFAM" id="SSF52058">
    <property type="entry name" value="L domain-like"/>
    <property type="match status" value="2"/>
</dbReference>
<dbReference type="GO" id="GO:0009626">
    <property type="term" value="P:plant-type hypersensitive response"/>
    <property type="evidence" value="ECO:0007669"/>
    <property type="project" value="UniProtKB-ARBA"/>
</dbReference>
<dbReference type="Gene3D" id="1.10.10.10">
    <property type="entry name" value="Winged helix-like DNA-binding domain superfamily/Winged helix DNA-binding domain"/>
    <property type="match status" value="1"/>
</dbReference>
<dbReference type="Pfam" id="PF18052">
    <property type="entry name" value="Rx_N"/>
    <property type="match status" value="1"/>
</dbReference>
<feature type="domain" description="R13L1/DRL21-like LRR repeat region" evidence="10">
    <location>
        <begin position="693"/>
        <end position="819"/>
    </location>
</feature>
<comment type="caution">
    <text evidence="11">The sequence shown here is derived from an EMBL/GenBank/DDBJ whole genome shotgun (WGS) entry which is preliminary data.</text>
</comment>
<protein>
    <submittedName>
        <fullName evidence="11">Disease resistance protein RGA2</fullName>
    </submittedName>
</protein>
<dbReference type="PANTHER" id="PTHR36766">
    <property type="entry name" value="PLANT BROAD-SPECTRUM MILDEW RESISTANCE PROTEIN RPW8"/>
    <property type="match status" value="1"/>
</dbReference>
<dbReference type="Gene3D" id="1.20.5.4130">
    <property type="match status" value="1"/>
</dbReference>
<feature type="domain" description="Disease resistance N-terminal" evidence="8">
    <location>
        <begin position="14"/>
        <end position="103"/>
    </location>
</feature>
<evidence type="ECO:0000259" key="9">
    <source>
        <dbReference type="Pfam" id="PF23559"/>
    </source>
</evidence>
<dbReference type="SUPFAM" id="SSF52540">
    <property type="entry name" value="P-loop containing nucleoside triphosphate hydrolases"/>
    <property type="match status" value="1"/>
</dbReference>
<keyword evidence="12" id="KW-1185">Reference proteome</keyword>
<evidence type="ECO:0000256" key="2">
    <source>
        <dbReference type="ARBA" id="ARBA00022614"/>
    </source>
</evidence>
<keyword evidence="3" id="KW-0677">Repeat</keyword>
<dbReference type="InterPro" id="IPR002182">
    <property type="entry name" value="NB-ARC"/>
</dbReference>
<dbReference type="Pfam" id="PF00931">
    <property type="entry name" value="NB-ARC"/>
    <property type="match status" value="1"/>
</dbReference>
<dbReference type="PRINTS" id="PR00364">
    <property type="entry name" value="DISEASERSIST"/>
</dbReference>
<sequence>MAMEKIGMMVGELIVSYVFNRLADVVWVNLEDQFTDVKPMVEAVAARLPRIREVIQAAEGRPIRDPALATWLRELKDAACEVDDVLDEHEFKELHQKLFDKRKVSDFVPYLVKFLKHLIISDDDLEKLRKLVGNLDKIYTNINYIEEQLKHYHSKQRSVTRETSSIVDVIVFGRNKERDMILDKLHLVDGPESRKTCEAGSSGNPSPAVVPSVGVLPVIGIGGVGKTTLAQIIYNDERVARHFEMRKWVYVSDDFDVKRISKELVYDSIDNLISTHISLDNILERLKDATTNKRFLFVLDDVWDETGSKWEKLRSALTSGAKGSMVLVTTQSPVVAKVMGTMDPIELNCLQEVDYWRLFEHCAFGDQILEEERRERLQAIGRKISEKLHGLPLAGRVLGSLLKTKLDEDHWKMILESEWWEQEYVLDNILPSLALSYEHMNANLKQCFAYCSIFPKSYMFEKDRLVEMWMAQGFLQGKNQERMRMEDIGSQIFDELTSRYFFLPTLTAKYEMHDLIREVAVCVSLGECLVISDETAEIPATIRHLTLRTSNMNAFSERCKPQNRRSILFFADYGLDMLEKSKSLRVLDLSYSQMKLRKLPKAISRLSHLRYLDISRTMIQELPNSFGELCHLQVLNMRSCYITSFPKGMNKLINLRHLNGDVDIISKITGIGDLTNLQELEEFRVTKEPRHGIGELERLKNLRRQLCIKNLENVQNKEEAMKAMLKDKEHLTILHLEWNFDAGSLPDVEKEIFEGLQPHPNLEELEIKGYGDIRFPTWMVENKFLTKLELIGLESCGRLESIPPLGQLPSLKDLRIEDMPAIKKIGHEFYGDTGVAFPSLKVLIFNVFNEWEEWLGADSAQILPRLRYLSLNNCIKLRKAPLLFLSSSLAELNIKNCCDLGSALPRCLQGLTSLIKLEITHYAPQVSLCLSNLRALIHLHLEDCPEMKLVGGLQFLTTLELLHLTRCPTLIESSERGQLHEQQGPRALCRLNIDDTILLQQLWILLGSLHSLQHLWIHPGQMTNFTEGHELWFRQLTSLQILDIEHSEKLESLPTSLVNFFTIRMLTIRACPNVSSLPENGLPASLKELHITGCPLLKDRCQKGGADWTKIAHIPLIRIDGEKIQML</sequence>
<name>A0A8K0IBJ3_COCNU</name>
<gene>
    <name evidence="11" type="ORF">COCNU_06G011580</name>
</gene>
<dbReference type="Pfam" id="PF23559">
    <property type="entry name" value="WHD_DRP"/>
    <property type="match status" value="1"/>
</dbReference>
<dbReference type="Gene3D" id="1.10.8.430">
    <property type="entry name" value="Helical domain of apoptotic protease-activating factors"/>
    <property type="match status" value="1"/>
</dbReference>
<dbReference type="EMBL" id="CM017877">
    <property type="protein sequence ID" value="KAG1347329.1"/>
    <property type="molecule type" value="Genomic_DNA"/>
</dbReference>
<dbReference type="InterPro" id="IPR056789">
    <property type="entry name" value="LRR_R13L1-DRL21"/>
</dbReference>
<dbReference type="Gene3D" id="3.80.10.10">
    <property type="entry name" value="Ribonuclease Inhibitor"/>
    <property type="match status" value="2"/>
</dbReference>
<dbReference type="GO" id="GO:0043531">
    <property type="term" value="F:ADP binding"/>
    <property type="evidence" value="ECO:0007669"/>
    <property type="project" value="InterPro"/>
</dbReference>
<evidence type="ECO:0000256" key="1">
    <source>
        <dbReference type="ARBA" id="ARBA00008894"/>
    </source>
</evidence>
<dbReference type="InterPro" id="IPR027417">
    <property type="entry name" value="P-loop_NTPase"/>
</dbReference>
<keyword evidence="4" id="KW-0547">Nucleotide-binding</keyword>
<dbReference type="GO" id="GO:0042742">
    <property type="term" value="P:defense response to bacterium"/>
    <property type="evidence" value="ECO:0007669"/>
    <property type="project" value="UniProtKB-ARBA"/>
</dbReference>
<dbReference type="InterPro" id="IPR041118">
    <property type="entry name" value="Rx_N"/>
</dbReference>
<evidence type="ECO:0000256" key="3">
    <source>
        <dbReference type="ARBA" id="ARBA00022737"/>
    </source>
</evidence>
<evidence type="ECO:0000256" key="5">
    <source>
        <dbReference type="ARBA" id="ARBA00022821"/>
    </source>
</evidence>
<keyword evidence="5" id="KW-0611">Plant defense</keyword>
<keyword evidence="6" id="KW-0067">ATP-binding</keyword>
<evidence type="ECO:0000313" key="12">
    <source>
        <dbReference type="Proteomes" id="UP000797356"/>
    </source>
</evidence>
<reference evidence="11" key="1">
    <citation type="journal article" date="2017" name="Gigascience">
        <title>The genome draft of coconut (Cocos nucifera).</title>
        <authorList>
            <person name="Xiao Y."/>
            <person name="Xu P."/>
            <person name="Fan H."/>
            <person name="Baudouin L."/>
            <person name="Xia W."/>
            <person name="Bocs S."/>
            <person name="Xu J."/>
            <person name="Li Q."/>
            <person name="Guo A."/>
            <person name="Zhou L."/>
            <person name="Li J."/>
            <person name="Wu Y."/>
            <person name="Ma Z."/>
            <person name="Armero A."/>
            <person name="Issali A.E."/>
            <person name="Liu N."/>
            <person name="Peng M."/>
            <person name="Yang Y."/>
        </authorList>
    </citation>
    <scope>NUCLEOTIDE SEQUENCE</scope>
    <source>
        <tissue evidence="11">Spear leaf of Hainan Tall coconut</tissue>
    </source>
</reference>
<organism evidence="11 12">
    <name type="scientific">Cocos nucifera</name>
    <name type="common">Coconut palm</name>
    <dbReference type="NCBI Taxonomy" id="13894"/>
    <lineage>
        <taxon>Eukaryota</taxon>
        <taxon>Viridiplantae</taxon>
        <taxon>Streptophyta</taxon>
        <taxon>Embryophyta</taxon>
        <taxon>Tracheophyta</taxon>
        <taxon>Spermatophyta</taxon>
        <taxon>Magnoliopsida</taxon>
        <taxon>Liliopsida</taxon>
        <taxon>Arecaceae</taxon>
        <taxon>Arecoideae</taxon>
        <taxon>Cocoseae</taxon>
        <taxon>Attaleinae</taxon>
        <taxon>Cocos</taxon>
    </lineage>
</organism>